<evidence type="ECO:0000256" key="20">
    <source>
        <dbReference type="SAM" id="Phobius"/>
    </source>
</evidence>
<evidence type="ECO:0000256" key="13">
    <source>
        <dbReference type="ARBA" id="ARBA00022840"/>
    </source>
</evidence>
<dbReference type="PANTHER" id="PTHR24421:SF10">
    <property type="entry name" value="NITRATE_NITRITE SENSOR PROTEIN NARQ"/>
    <property type="match status" value="1"/>
</dbReference>
<dbReference type="InterPro" id="IPR005467">
    <property type="entry name" value="His_kinase_dom"/>
</dbReference>
<dbReference type="Gene3D" id="3.30.565.10">
    <property type="entry name" value="Histidine kinase-like ATPase, C-terminal domain"/>
    <property type="match status" value="1"/>
</dbReference>
<keyword evidence="6" id="KW-0004">4Fe-4S</keyword>
<dbReference type="PRINTS" id="PR00344">
    <property type="entry name" value="BCTRLSENSOR"/>
</dbReference>
<dbReference type="RefSeq" id="WP_344787328.1">
    <property type="nucleotide sequence ID" value="NZ_BAABCA010000002.1"/>
</dbReference>
<evidence type="ECO:0000256" key="3">
    <source>
        <dbReference type="ARBA" id="ARBA00004496"/>
    </source>
</evidence>
<keyword evidence="15" id="KW-0902">Two-component regulatory system</keyword>
<dbReference type="InterPro" id="IPR019734">
    <property type="entry name" value="TPR_rpt"/>
</dbReference>
<comment type="subcellular location">
    <subcellularLocation>
        <location evidence="3">Cytoplasm</location>
    </subcellularLocation>
</comment>
<keyword evidence="14" id="KW-0408">Iron</keyword>
<dbReference type="CDD" id="cd16917">
    <property type="entry name" value="HATPase_UhpB-NarQ-NarX-like"/>
    <property type="match status" value="1"/>
</dbReference>
<dbReference type="Pfam" id="PF07730">
    <property type="entry name" value="HisKA_3"/>
    <property type="match status" value="1"/>
</dbReference>
<evidence type="ECO:0000256" key="2">
    <source>
        <dbReference type="ARBA" id="ARBA00001966"/>
    </source>
</evidence>
<dbReference type="Pfam" id="PF13424">
    <property type="entry name" value="TPR_12"/>
    <property type="match status" value="1"/>
</dbReference>
<dbReference type="InterPro" id="IPR011712">
    <property type="entry name" value="Sig_transdc_His_kin_sub3_dim/P"/>
</dbReference>
<evidence type="ECO:0000256" key="5">
    <source>
        <dbReference type="ARBA" id="ARBA00017322"/>
    </source>
</evidence>
<evidence type="ECO:0000256" key="19">
    <source>
        <dbReference type="PROSITE-ProRule" id="PRU00339"/>
    </source>
</evidence>
<feature type="repeat" description="TPR" evidence="19">
    <location>
        <begin position="201"/>
        <end position="234"/>
    </location>
</feature>
<gene>
    <name evidence="22" type="ORF">GCM10022291_13100</name>
</gene>
<evidence type="ECO:0000256" key="10">
    <source>
        <dbReference type="ARBA" id="ARBA00022723"/>
    </source>
</evidence>
<proteinExistence type="predicted"/>
<dbReference type="PROSITE" id="PS50109">
    <property type="entry name" value="HIS_KIN"/>
    <property type="match status" value="1"/>
</dbReference>
<keyword evidence="20" id="KW-1133">Transmembrane helix</keyword>
<protein>
    <recommendedName>
        <fullName evidence="5">Oxygen sensor histidine kinase NreB</fullName>
        <ecNumber evidence="4">2.7.13.3</ecNumber>
    </recommendedName>
    <alternativeName>
        <fullName evidence="18">Nitrogen regulation protein B</fullName>
    </alternativeName>
</protein>
<evidence type="ECO:0000256" key="14">
    <source>
        <dbReference type="ARBA" id="ARBA00023004"/>
    </source>
</evidence>
<evidence type="ECO:0000256" key="1">
    <source>
        <dbReference type="ARBA" id="ARBA00000085"/>
    </source>
</evidence>
<evidence type="ECO:0000256" key="15">
    <source>
        <dbReference type="ARBA" id="ARBA00023012"/>
    </source>
</evidence>
<evidence type="ECO:0000256" key="9">
    <source>
        <dbReference type="ARBA" id="ARBA00022679"/>
    </source>
</evidence>
<dbReference type="Pfam" id="PF02518">
    <property type="entry name" value="HATPase_c"/>
    <property type="match status" value="1"/>
</dbReference>
<keyword evidence="11" id="KW-0547">Nucleotide-binding</keyword>
<dbReference type="Gene3D" id="1.25.40.10">
    <property type="entry name" value="Tetratricopeptide repeat domain"/>
    <property type="match status" value="1"/>
</dbReference>
<keyword evidence="13" id="KW-0067">ATP-binding</keyword>
<dbReference type="InterPro" id="IPR050482">
    <property type="entry name" value="Sensor_HK_TwoCompSys"/>
</dbReference>
<keyword evidence="7" id="KW-0963">Cytoplasm</keyword>
<keyword evidence="12 22" id="KW-0418">Kinase</keyword>
<reference evidence="23" key="1">
    <citation type="journal article" date="2019" name="Int. J. Syst. Evol. Microbiol.">
        <title>The Global Catalogue of Microorganisms (GCM) 10K type strain sequencing project: providing services to taxonomists for standard genome sequencing and annotation.</title>
        <authorList>
            <consortium name="The Broad Institute Genomics Platform"/>
            <consortium name="The Broad Institute Genome Sequencing Center for Infectious Disease"/>
            <person name="Wu L."/>
            <person name="Ma J."/>
        </authorList>
    </citation>
    <scope>NUCLEOTIDE SEQUENCE [LARGE SCALE GENOMIC DNA]</scope>
    <source>
        <strain evidence="23">JCM 17630</strain>
    </source>
</reference>
<evidence type="ECO:0000256" key="18">
    <source>
        <dbReference type="ARBA" id="ARBA00030800"/>
    </source>
</evidence>
<keyword evidence="20" id="KW-0472">Membrane</keyword>
<dbReference type="EC" id="2.7.13.3" evidence="4"/>
<evidence type="ECO:0000313" key="23">
    <source>
        <dbReference type="Proteomes" id="UP001501496"/>
    </source>
</evidence>
<keyword evidence="8" id="KW-0597">Phosphoprotein</keyword>
<evidence type="ECO:0000256" key="11">
    <source>
        <dbReference type="ARBA" id="ARBA00022741"/>
    </source>
</evidence>
<dbReference type="InterPro" id="IPR036890">
    <property type="entry name" value="HATPase_C_sf"/>
</dbReference>
<keyword evidence="9" id="KW-0808">Transferase</keyword>
<evidence type="ECO:0000256" key="8">
    <source>
        <dbReference type="ARBA" id="ARBA00022553"/>
    </source>
</evidence>
<feature type="domain" description="Histidine kinase" evidence="21">
    <location>
        <begin position="592"/>
        <end position="679"/>
    </location>
</feature>
<evidence type="ECO:0000256" key="7">
    <source>
        <dbReference type="ARBA" id="ARBA00022490"/>
    </source>
</evidence>
<evidence type="ECO:0000259" key="21">
    <source>
        <dbReference type="PROSITE" id="PS50109"/>
    </source>
</evidence>
<feature type="transmembrane region" description="Helical" evidence="20">
    <location>
        <begin position="422"/>
        <end position="441"/>
    </location>
</feature>
<keyword evidence="16" id="KW-0411">Iron-sulfur</keyword>
<evidence type="ECO:0000256" key="12">
    <source>
        <dbReference type="ARBA" id="ARBA00022777"/>
    </source>
</evidence>
<comment type="caution">
    <text evidence="22">The sequence shown here is derived from an EMBL/GenBank/DDBJ whole genome shotgun (WGS) entry which is preliminary data.</text>
</comment>
<evidence type="ECO:0000313" key="22">
    <source>
        <dbReference type="EMBL" id="GAA4234202.1"/>
    </source>
</evidence>
<dbReference type="SMART" id="SM00387">
    <property type="entry name" value="HATPase_c"/>
    <property type="match status" value="1"/>
</dbReference>
<dbReference type="SUPFAM" id="SSF48452">
    <property type="entry name" value="TPR-like"/>
    <property type="match status" value="1"/>
</dbReference>
<dbReference type="SUPFAM" id="SSF55874">
    <property type="entry name" value="ATPase domain of HSP90 chaperone/DNA topoisomerase II/histidine kinase"/>
    <property type="match status" value="1"/>
</dbReference>
<comment type="cofactor">
    <cofactor evidence="2">
        <name>[4Fe-4S] cluster</name>
        <dbReference type="ChEBI" id="CHEBI:49883"/>
    </cofactor>
</comment>
<evidence type="ECO:0000256" key="4">
    <source>
        <dbReference type="ARBA" id="ARBA00012438"/>
    </source>
</evidence>
<comment type="catalytic activity">
    <reaction evidence="1">
        <text>ATP + protein L-histidine = ADP + protein N-phospho-L-histidine.</text>
        <dbReference type="EC" id="2.7.13.3"/>
    </reaction>
</comment>
<sequence length="681" mass="78665">MHKLLSIIALWIISFGLYAQDATLKKQLDSINKWRNLASNKEVSLKTRISFANKAVRLSNKIAVDSTILNSNNLLADLYLYDVKYFNETKKILNKNLKLAHKLKDSFAAGHVNYLLGCLYHNNRIKSDSSYYHYYNALKLFKNKKRKKTSNYILSQSNTLLSLAYLQKDDQDYIGSQSTIIQGINVVLTCQENEACLTILSYLYELLGLNLDHLKEYEKAIEYYQKALQVGNRPNTIYTKINIAVVYKEIGNYQKVFEIYNKLLENKTLFKTDPASYATILNNMAYTMYLNKDKNITKIDALFTKAHNIFNDLNLKYELAASCNDMSDFYAAINWKDKVLFYSEKGYKISKGIYEYEEQLRALKQLSKIKDDKEGKAYLYEYIRLSDSLIATERANRNKFARIQFETNQYIKETKRLSTQNILISTIAASVILSLGLLFFVKQQRSKNNKLVFESEQQLANQEIYNLLLNQQTKLEEGRLLERHRIAEDMHDGILSHLFGTRMGMGFLDIKGDETTLKQYNAFIKELQKVEEEIRDVSHELKQDKIFSKNNFETILEQFLDQQSLLGGFNYSIVVETPSVFQNIQDTNKVVIYRIIQESVQNIIKHAKAKQITVSFNQKENTLNIAIKDNGIGFNSNKKYQGIGLKNIKSRVSKLQGTFNLQSKINKGTTINISIPNPKNG</sequence>
<organism evidence="22 23">
    <name type="scientific">Postechiella marina</name>
    <dbReference type="NCBI Taxonomy" id="943941"/>
    <lineage>
        <taxon>Bacteria</taxon>
        <taxon>Pseudomonadati</taxon>
        <taxon>Bacteroidota</taxon>
        <taxon>Flavobacteriia</taxon>
        <taxon>Flavobacteriales</taxon>
        <taxon>Flavobacteriaceae</taxon>
        <taxon>Postechiella</taxon>
    </lineage>
</organism>
<dbReference type="InterPro" id="IPR011990">
    <property type="entry name" value="TPR-like_helical_dom_sf"/>
</dbReference>
<evidence type="ECO:0000256" key="17">
    <source>
        <dbReference type="ARBA" id="ARBA00024827"/>
    </source>
</evidence>
<comment type="function">
    <text evidence="17">Member of the two-component regulatory system NreB/NreC involved in the control of dissimilatory nitrate/nitrite reduction in response to oxygen. NreB functions as a direct oxygen sensor histidine kinase which is autophosphorylated, in the absence of oxygen, probably at the conserved histidine residue, and transfers its phosphate group probably to a conserved aspartate residue of NreC. NreB/NreC activates the expression of the nitrate (narGHJI) and nitrite (nir) reductase operons, as well as the putative nitrate transporter gene narT.</text>
</comment>
<keyword evidence="10" id="KW-0479">Metal-binding</keyword>
<evidence type="ECO:0000256" key="16">
    <source>
        <dbReference type="ARBA" id="ARBA00023014"/>
    </source>
</evidence>
<dbReference type="InterPro" id="IPR004358">
    <property type="entry name" value="Sig_transdc_His_kin-like_C"/>
</dbReference>
<keyword evidence="23" id="KW-1185">Reference proteome</keyword>
<keyword evidence="20" id="KW-0812">Transmembrane</keyword>
<name>A0ABP8C5Q9_9FLAO</name>
<dbReference type="InterPro" id="IPR003594">
    <property type="entry name" value="HATPase_dom"/>
</dbReference>
<dbReference type="SMART" id="SM00028">
    <property type="entry name" value="TPR"/>
    <property type="match status" value="2"/>
</dbReference>
<accession>A0ABP8C5Q9</accession>
<evidence type="ECO:0000256" key="6">
    <source>
        <dbReference type="ARBA" id="ARBA00022485"/>
    </source>
</evidence>
<dbReference type="Gene3D" id="1.20.5.1930">
    <property type="match status" value="1"/>
</dbReference>
<keyword evidence="19" id="KW-0802">TPR repeat</keyword>
<dbReference type="PANTHER" id="PTHR24421">
    <property type="entry name" value="NITRATE/NITRITE SENSOR PROTEIN NARX-RELATED"/>
    <property type="match status" value="1"/>
</dbReference>
<dbReference type="GO" id="GO:0016301">
    <property type="term" value="F:kinase activity"/>
    <property type="evidence" value="ECO:0007669"/>
    <property type="project" value="UniProtKB-KW"/>
</dbReference>
<dbReference type="EMBL" id="BAABCA010000002">
    <property type="protein sequence ID" value="GAA4234202.1"/>
    <property type="molecule type" value="Genomic_DNA"/>
</dbReference>
<dbReference type="Proteomes" id="UP001501496">
    <property type="component" value="Unassembled WGS sequence"/>
</dbReference>
<dbReference type="PROSITE" id="PS50005">
    <property type="entry name" value="TPR"/>
    <property type="match status" value="1"/>
</dbReference>